<gene>
    <name evidence="3" type="ORF">H7H73_06530</name>
</gene>
<reference evidence="3" key="1">
    <citation type="submission" date="2020-07" db="EMBL/GenBank/DDBJ databases">
        <authorList>
            <person name="Pettersson B.M.F."/>
            <person name="Behra P.R.K."/>
            <person name="Ramesh M."/>
            <person name="Das S."/>
            <person name="Dasgupta S."/>
            <person name="Kirsebom L.A."/>
        </authorList>
    </citation>
    <scope>NUCLEOTIDE SEQUENCE</scope>
    <source>
        <strain evidence="3">DSM 45406</strain>
    </source>
</reference>
<sequence length="67" mass="7047">MSAAVVAVVAAGVLIADSGEAADTTAAPTTAPSSRPGCRPDRPPPSARTPRHRHLPHPPQRRHRRGR</sequence>
<protein>
    <submittedName>
        <fullName evidence="3">Uncharacterized protein</fullName>
    </submittedName>
</protein>
<accession>A0A9X2XV09</accession>
<evidence type="ECO:0000313" key="4">
    <source>
        <dbReference type="Proteomes" id="UP001140272"/>
    </source>
</evidence>
<evidence type="ECO:0000256" key="2">
    <source>
        <dbReference type="SAM" id="SignalP"/>
    </source>
</evidence>
<organism evidence="3 4">
    <name type="scientific">Mycolicibacterium rufum</name>
    <dbReference type="NCBI Taxonomy" id="318424"/>
    <lineage>
        <taxon>Bacteria</taxon>
        <taxon>Bacillati</taxon>
        <taxon>Actinomycetota</taxon>
        <taxon>Actinomycetes</taxon>
        <taxon>Mycobacteriales</taxon>
        <taxon>Mycobacteriaceae</taxon>
        <taxon>Mycolicibacterium</taxon>
    </lineage>
</organism>
<proteinExistence type="predicted"/>
<keyword evidence="2" id="KW-0732">Signal</keyword>
<comment type="caution">
    <text evidence="3">The sequence shown here is derived from an EMBL/GenBank/DDBJ whole genome shotgun (WGS) entry which is preliminary data.</text>
</comment>
<dbReference type="AlphaFoldDB" id="A0A9X2XV09"/>
<name>A0A9X2XV09_9MYCO</name>
<feature type="signal peptide" evidence="2">
    <location>
        <begin position="1"/>
        <end position="21"/>
    </location>
</feature>
<feature type="compositionally biased region" description="Basic residues" evidence="1">
    <location>
        <begin position="49"/>
        <end position="67"/>
    </location>
</feature>
<feature type="compositionally biased region" description="Low complexity" evidence="1">
    <location>
        <begin position="21"/>
        <end position="32"/>
    </location>
</feature>
<feature type="chain" id="PRO_5040869473" evidence="2">
    <location>
        <begin position="22"/>
        <end position="67"/>
    </location>
</feature>
<dbReference type="Proteomes" id="UP001140272">
    <property type="component" value="Unassembled WGS sequence"/>
</dbReference>
<feature type="region of interest" description="Disordered" evidence="1">
    <location>
        <begin position="17"/>
        <end position="67"/>
    </location>
</feature>
<evidence type="ECO:0000313" key="3">
    <source>
        <dbReference type="EMBL" id="MCV7070201.1"/>
    </source>
</evidence>
<evidence type="ECO:0000256" key="1">
    <source>
        <dbReference type="SAM" id="MobiDB-lite"/>
    </source>
</evidence>
<dbReference type="EMBL" id="JACKRN010000225">
    <property type="protein sequence ID" value="MCV7070201.1"/>
    <property type="molecule type" value="Genomic_DNA"/>
</dbReference>
<reference evidence="3" key="2">
    <citation type="journal article" date="2022" name="BMC Genomics">
        <title>Comparative genome analysis of mycobacteria focusing on tRNA and non-coding RNA.</title>
        <authorList>
            <person name="Behra P.R.K."/>
            <person name="Pettersson B.M.F."/>
            <person name="Ramesh M."/>
            <person name="Das S."/>
            <person name="Dasgupta S."/>
            <person name="Kirsebom L.A."/>
        </authorList>
    </citation>
    <scope>NUCLEOTIDE SEQUENCE</scope>
    <source>
        <strain evidence="3">DSM 45406</strain>
    </source>
</reference>